<proteinExistence type="predicted"/>
<protein>
    <submittedName>
        <fullName evidence="2">Uncharacterized protein LOC136091485</fullName>
    </submittedName>
</protein>
<gene>
    <name evidence="2" type="primary">LOC136091485</name>
</gene>
<evidence type="ECO:0000313" key="2">
    <source>
        <dbReference type="RefSeq" id="XP_065675183.1"/>
    </source>
</evidence>
<reference evidence="2" key="1">
    <citation type="submission" date="2025-08" db="UniProtKB">
        <authorList>
            <consortium name="RefSeq"/>
        </authorList>
    </citation>
    <scope>IDENTIFICATION</scope>
</reference>
<sequence length="180" mass="20321">MENGAQKNLNKSSVSVAFLVPVMIEKSQTQKPIKKINEEFTYIDYPGINFGKSKPFMQSNKITVTSCNMESESSSKYCSCKPSRSVSFYDLFLARNSKVTAADFNEKNHGKPQKEASIENVEALLNKDITNQENVNQALMSPERDRCDRCNVSDLDSKLKFKLVLSKSEDKCNTQKTILL</sequence>
<keyword evidence="1" id="KW-1185">Reference proteome</keyword>
<dbReference type="Proteomes" id="UP001652625">
    <property type="component" value="Chromosome 15"/>
</dbReference>
<organism evidence="1 2">
    <name type="scientific">Hydra vulgaris</name>
    <name type="common">Hydra</name>
    <name type="synonym">Hydra attenuata</name>
    <dbReference type="NCBI Taxonomy" id="6087"/>
    <lineage>
        <taxon>Eukaryota</taxon>
        <taxon>Metazoa</taxon>
        <taxon>Cnidaria</taxon>
        <taxon>Hydrozoa</taxon>
        <taxon>Hydroidolina</taxon>
        <taxon>Anthoathecata</taxon>
        <taxon>Aplanulata</taxon>
        <taxon>Hydridae</taxon>
        <taxon>Hydra</taxon>
    </lineage>
</organism>
<name>A0ABM4DKX2_HYDVU</name>
<accession>A0ABM4DKX2</accession>
<evidence type="ECO:0000313" key="1">
    <source>
        <dbReference type="Proteomes" id="UP001652625"/>
    </source>
</evidence>
<dbReference type="GeneID" id="136091485"/>
<dbReference type="RefSeq" id="XP_065675183.1">
    <property type="nucleotide sequence ID" value="XM_065819111.1"/>
</dbReference>